<dbReference type="CTD" id="6754820"/>
<dbReference type="eggNOG" id="ENOG502R8QG">
    <property type="taxonomic scope" value="Eukaryota"/>
</dbReference>
<sequence>MAEIELLRQDCKKIISQQLDRWTANQFSDTSTCPDTSASTSCSPQTEKRNLAKEIKNLILSLQEVHQKLTDNHNQDQGESSIKKSASKTPKLDPSIVQIIADKSEIGRRINAFIERKKLDANITNKREFYPISDNSNVLIEEGKSARTHAMFVKRNQQSSHVKVTRVSYDDTDTMRKRKSTDPHVDQCSKENNADSRAENPAHPITRSNLPVGIEERLMNMENYLGIKPDYPVPGDIYKRLKHLEDRILFLESVSPEYLAEDNFLTVNKVKKQEESNISTNLYDAGISNLSADLVIDHTTLVNIEENISSLKKFLTKS</sequence>
<dbReference type="RefSeq" id="XP_002113607.1">
    <property type="nucleotide sequence ID" value="XM_002113571.1"/>
</dbReference>
<evidence type="ECO:0000256" key="1">
    <source>
        <dbReference type="SAM" id="MobiDB-lite"/>
    </source>
</evidence>
<feature type="region of interest" description="Disordered" evidence="1">
    <location>
        <begin position="28"/>
        <end position="47"/>
    </location>
</feature>
<reference evidence="2 3" key="1">
    <citation type="journal article" date="2008" name="Nature">
        <title>The Trichoplax genome and the nature of placozoans.</title>
        <authorList>
            <person name="Srivastava M."/>
            <person name="Begovic E."/>
            <person name="Chapman J."/>
            <person name="Putnam N.H."/>
            <person name="Hellsten U."/>
            <person name="Kawashima T."/>
            <person name="Kuo A."/>
            <person name="Mitros T."/>
            <person name="Salamov A."/>
            <person name="Carpenter M.L."/>
            <person name="Signorovitch A.Y."/>
            <person name="Moreno M.A."/>
            <person name="Kamm K."/>
            <person name="Grimwood J."/>
            <person name="Schmutz J."/>
            <person name="Shapiro H."/>
            <person name="Grigoriev I.V."/>
            <person name="Buss L.W."/>
            <person name="Schierwater B."/>
            <person name="Dellaporta S.L."/>
            <person name="Rokhsar D.S."/>
        </authorList>
    </citation>
    <scope>NUCLEOTIDE SEQUENCE [LARGE SCALE GENOMIC DNA]</scope>
    <source>
        <strain evidence="2 3">Grell-BS-1999</strain>
    </source>
</reference>
<dbReference type="STRING" id="10228.B3RYT1"/>
<dbReference type="GeneID" id="6754820"/>
<dbReference type="PhylomeDB" id="B3RYT1"/>
<evidence type="ECO:0000313" key="3">
    <source>
        <dbReference type="Proteomes" id="UP000009022"/>
    </source>
</evidence>
<gene>
    <name evidence="2" type="ORF">TRIADDRAFT_57204</name>
</gene>
<keyword evidence="3" id="KW-1185">Reference proteome</keyword>
<dbReference type="FunCoup" id="B3RYT1">
    <property type="interactions" value="1272"/>
</dbReference>
<name>B3RYT1_TRIAD</name>
<feature type="compositionally biased region" description="Basic and acidic residues" evidence="1">
    <location>
        <begin position="180"/>
        <end position="200"/>
    </location>
</feature>
<dbReference type="GO" id="GO:0005829">
    <property type="term" value="C:cytosol"/>
    <property type="evidence" value="ECO:0000318"/>
    <property type="project" value="GO_Central"/>
</dbReference>
<protein>
    <recommendedName>
        <fullName evidence="4">MAP3K12-binding inhibitory protein 1</fullName>
    </recommendedName>
</protein>
<accession>B3RYT1</accession>
<organism evidence="2 3">
    <name type="scientific">Trichoplax adhaerens</name>
    <name type="common">Trichoplax reptans</name>
    <dbReference type="NCBI Taxonomy" id="10228"/>
    <lineage>
        <taxon>Eukaryota</taxon>
        <taxon>Metazoa</taxon>
        <taxon>Placozoa</taxon>
        <taxon>Uniplacotomia</taxon>
        <taxon>Trichoplacea</taxon>
        <taxon>Trichoplacidae</taxon>
        <taxon>Trichoplax</taxon>
    </lineage>
</organism>
<dbReference type="Proteomes" id="UP000009022">
    <property type="component" value="Unassembled WGS sequence"/>
</dbReference>
<evidence type="ECO:0008006" key="4">
    <source>
        <dbReference type="Google" id="ProtNLM"/>
    </source>
</evidence>
<feature type="compositionally biased region" description="Polar residues" evidence="1">
    <location>
        <begin position="28"/>
        <end position="45"/>
    </location>
</feature>
<proteinExistence type="predicted"/>
<dbReference type="EMBL" id="DS985246">
    <property type="protein sequence ID" value="EDV24081.1"/>
    <property type="molecule type" value="Genomic_DNA"/>
</dbReference>
<evidence type="ECO:0000313" key="2">
    <source>
        <dbReference type="EMBL" id="EDV24081.1"/>
    </source>
</evidence>
<dbReference type="HOGENOM" id="CLU_875306_0_0_1"/>
<dbReference type="KEGG" id="tad:TRIADDRAFT_57204"/>
<dbReference type="InParanoid" id="B3RYT1"/>
<dbReference type="OrthoDB" id="5531344at2759"/>
<dbReference type="AlphaFoldDB" id="B3RYT1"/>
<feature type="region of interest" description="Disordered" evidence="1">
    <location>
        <begin position="168"/>
        <end position="207"/>
    </location>
</feature>